<dbReference type="Proteomes" id="UP001233673">
    <property type="component" value="Unassembled WGS sequence"/>
</dbReference>
<dbReference type="Gene3D" id="3.40.430.10">
    <property type="entry name" value="Dihydrofolate Reductase, subunit A"/>
    <property type="match status" value="1"/>
</dbReference>
<comment type="caution">
    <text evidence="2">The sequence shown here is derived from an EMBL/GenBank/DDBJ whole genome shotgun (WGS) entry which is preliminary data.</text>
</comment>
<dbReference type="PANTHER" id="PTHR38011:SF11">
    <property type="entry name" value="2,5-DIAMINO-6-RIBOSYLAMINO-4(3H)-PYRIMIDINONE 5'-PHOSPHATE REDUCTASE"/>
    <property type="match status" value="1"/>
</dbReference>
<dbReference type="PANTHER" id="PTHR38011">
    <property type="entry name" value="DIHYDROFOLATE REDUCTASE FAMILY PROTEIN (AFU_ORTHOLOGUE AFUA_8G06820)"/>
    <property type="match status" value="1"/>
</dbReference>
<name>A0ABT9IBB0_9ACTN</name>
<reference evidence="3" key="1">
    <citation type="submission" date="2023-05" db="EMBL/GenBank/DDBJ databases">
        <title>Draft genome of Pseudofrankia sp. BMG5.37.</title>
        <authorList>
            <person name="Gtari M."/>
            <person name="Ghodhbane F."/>
            <person name="Sbissi I."/>
        </authorList>
    </citation>
    <scope>NUCLEOTIDE SEQUENCE [LARGE SCALE GENOMIC DNA]</scope>
    <source>
        <strain evidence="3">BMG 814</strain>
    </source>
</reference>
<feature type="domain" description="Bacterial bifunctional deaminase-reductase C-terminal" evidence="1">
    <location>
        <begin position="2"/>
        <end position="179"/>
    </location>
</feature>
<evidence type="ECO:0000313" key="3">
    <source>
        <dbReference type="Proteomes" id="UP001233673"/>
    </source>
</evidence>
<keyword evidence="3" id="KW-1185">Reference proteome</keyword>
<protein>
    <submittedName>
        <fullName evidence="2">Dihydrofolate reductase family protein</fullName>
    </submittedName>
</protein>
<dbReference type="InterPro" id="IPR002734">
    <property type="entry name" value="RibDG_C"/>
</dbReference>
<dbReference type="SUPFAM" id="SSF53597">
    <property type="entry name" value="Dihydrofolate reductase-like"/>
    <property type="match status" value="1"/>
</dbReference>
<evidence type="ECO:0000259" key="1">
    <source>
        <dbReference type="Pfam" id="PF01872"/>
    </source>
</evidence>
<evidence type="ECO:0000313" key="2">
    <source>
        <dbReference type="EMBL" id="MDP5182855.1"/>
    </source>
</evidence>
<accession>A0ABT9IBB0</accession>
<dbReference type="EMBL" id="JASNFN010000009">
    <property type="protein sequence ID" value="MDP5182855.1"/>
    <property type="molecule type" value="Genomic_DNA"/>
</dbReference>
<organism evidence="2 3">
    <name type="scientific">Blastococcus carthaginiensis</name>
    <dbReference type="NCBI Taxonomy" id="3050034"/>
    <lineage>
        <taxon>Bacteria</taxon>
        <taxon>Bacillati</taxon>
        <taxon>Actinomycetota</taxon>
        <taxon>Actinomycetes</taxon>
        <taxon>Geodermatophilales</taxon>
        <taxon>Geodermatophilaceae</taxon>
        <taxon>Blastococcus</taxon>
    </lineage>
</organism>
<dbReference type="InterPro" id="IPR024072">
    <property type="entry name" value="DHFR-like_dom_sf"/>
</dbReference>
<gene>
    <name evidence="2" type="ORF">QOZ88_09395</name>
</gene>
<dbReference type="RefSeq" id="WP_305999520.1">
    <property type="nucleotide sequence ID" value="NZ_JASNFN010000009.1"/>
</dbReference>
<sequence>MRKIVVHLSVSLDGFFEGPDHDISWHSVDEELHSHMNAQLATASAFLEGRVTQELMAAHWPTADEDPAASAPEKEFAGIWRAMPKIVFSRTRDEVPWATEVRREVDPDGIRALQQLPGGDMVLGGPDLTATFRRLDLVDEYRLFVAPVLLGRGRRLFGEADALTALELLETRRFGNGTVMLRHGVTRR</sequence>
<proteinExistence type="predicted"/>
<dbReference type="InterPro" id="IPR050765">
    <property type="entry name" value="Riboflavin_Biosynth_HTPR"/>
</dbReference>
<dbReference type="Pfam" id="PF01872">
    <property type="entry name" value="RibD_C"/>
    <property type="match status" value="1"/>
</dbReference>